<gene>
    <name evidence="2" type="ORF">UT30_C0033G0018</name>
</gene>
<feature type="region of interest" description="Disordered" evidence="1">
    <location>
        <begin position="1"/>
        <end position="61"/>
    </location>
</feature>
<accession>A0A0G0QNM8</accession>
<proteinExistence type="predicted"/>
<name>A0A0G0QNM8_9BACT</name>
<feature type="compositionally biased region" description="Basic and acidic residues" evidence="1">
    <location>
        <begin position="38"/>
        <end position="61"/>
    </location>
</feature>
<evidence type="ECO:0000313" key="3">
    <source>
        <dbReference type="Proteomes" id="UP000033935"/>
    </source>
</evidence>
<dbReference type="EMBL" id="LBWG01000033">
    <property type="protein sequence ID" value="KKR03292.1"/>
    <property type="molecule type" value="Genomic_DNA"/>
</dbReference>
<feature type="non-terminal residue" evidence="2">
    <location>
        <position position="1"/>
    </location>
</feature>
<reference evidence="2 3" key="1">
    <citation type="journal article" date="2015" name="Nature">
        <title>rRNA introns, odd ribosomes, and small enigmatic genomes across a large radiation of phyla.</title>
        <authorList>
            <person name="Brown C.T."/>
            <person name="Hug L.A."/>
            <person name="Thomas B.C."/>
            <person name="Sharon I."/>
            <person name="Castelle C.J."/>
            <person name="Singh A."/>
            <person name="Wilkins M.J."/>
            <person name="Williams K.H."/>
            <person name="Banfield J.F."/>
        </authorList>
    </citation>
    <scope>NUCLEOTIDE SEQUENCE [LARGE SCALE GENOMIC DNA]</scope>
</reference>
<comment type="caution">
    <text evidence="2">The sequence shown here is derived from an EMBL/GenBank/DDBJ whole genome shotgun (WGS) entry which is preliminary data.</text>
</comment>
<dbReference type="AlphaFoldDB" id="A0A0G0QNM8"/>
<evidence type="ECO:0000313" key="2">
    <source>
        <dbReference type="EMBL" id="KKR03292.1"/>
    </source>
</evidence>
<organism evidence="2 3">
    <name type="scientific">Candidatus Uhrbacteria bacterium GW2011_GWF2_39_13</name>
    <dbReference type="NCBI Taxonomy" id="1618995"/>
    <lineage>
        <taxon>Bacteria</taxon>
        <taxon>Candidatus Uhriibacteriota</taxon>
    </lineage>
</organism>
<sequence>NNVHDGIQSRPLNGLGSGAAFRHPGDKDFIRVRRRADRRMDARHPPTETKCFRPRIQDDIP</sequence>
<protein>
    <submittedName>
        <fullName evidence="2">Uncharacterized protein</fullName>
    </submittedName>
</protein>
<evidence type="ECO:0000256" key="1">
    <source>
        <dbReference type="SAM" id="MobiDB-lite"/>
    </source>
</evidence>
<dbReference type="Proteomes" id="UP000033935">
    <property type="component" value="Unassembled WGS sequence"/>
</dbReference>